<protein>
    <submittedName>
        <fullName evidence="9">2-octaprenyl-6-methoxyphenol hydroxylase</fullName>
    </submittedName>
</protein>
<comment type="caution">
    <text evidence="9">The sequence shown here is derived from an EMBL/GenBank/DDBJ whole genome shotgun (WGS) entry which is preliminary data.</text>
</comment>
<dbReference type="Proteomes" id="UP000293433">
    <property type="component" value="Unassembled WGS sequence"/>
</dbReference>
<dbReference type="InterPro" id="IPR051205">
    <property type="entry name" value="UbiH/COQ6_monooxygenase"/>
</dbReference>
<comment type="pathway">
    <text evidence="2">Cofactor biosynthesis; ubiquinone biosynthesis.</text>
</comment>
<dbReference type="InterPro" id="IPR002938">
    <property type="entry name" value="FAD-bd"/>
</dbReference>
<evidence type="ECO:0000313" key="10">
    <source>
        <dbReference type="Proteomes" id="UP000293433"/>
    </source>
</evidence>
<dbReference type="InterPro" id="IPR036188">
    <property type="entry name" value="FAD/NAD-bd_sf"/>
</dbReference>
<dbReference type="Gene3D" id="3.50.50.60">
    <property type="entry name" value="FAD/NAD(P)-binding domain"/>
    <property type="match status" value="2"/>
</dbReference>
<keyword evidence="7" id="KW-0503">Monooxygenase</keyword>
<evidence type="ECO:0000313" key="9">
    <source>
        <dbReference type="EMBL" id="RZS53186.1"/>
    </source>
</evidence>
<comment type="similarity">
    <text evidence="3">Belongs to the UbiH/COQ6 family.</text>
</comment>
<evidence type="ECO:0000256" key="6">
    <source>
        <dbReference type="ARBA" id="ARBA00023002"/>
    </source>
</evidence>
<dbReference type="PANTHER" id="PTHR43876:SF7">
    <property type="entry name" value="UBIQUINONE BIOSYNTHESIS MONOOXYGENASE COQ6, MITOCHONDRIAL"/>
    <property type="match status" value="1"/>
</dbReference>
<dbReference type="PRINTS" id="PR00420">
    <property type="entry name" value="RNGMNOXGNASE"/>
</dbReference>
<dbReference type="OrthoDB" id="9769565at2"/>
<dbReference type="PROSITE" id="PS01304">
    <property type="entry name" value="UBIH"/>
    <property type="match status" value="1"/>
</dbReference>
<evidence type="ECO:0000256" key="2">
    <source>
        <dbReference type="ARBA" id="ARBA00004749"/>
    </source>
</evidence>
<dbReference type="GO" id="GO:0016705">
    <property type="term" value="F:oxidoreductase activity, acting on paired donors, with incorporation or reduction of molecular oxygen"/>
    <property type="evidence" value="ECO:0007669"/>
    <property type="project" value="InterPro"/>
</dbReference>
<proteinExistence type="inferred from homology"/>
<evidence type="ECO:0000256" key="3">
    <source>
        <dbReference type="ARBA" id="ARBA00005349"/>
    </source>
</evidence>
<dbReference type="Pfam" id="PF01494">
    <property type="entry name" value="FAD_binding_3"/>
    <property type="match status" value="1"/>
</dbReference>
<dbReference type="GO" id="GO:0004497">
    <property type="term" value="F:monooxygenase activity"/>
    <property type="evidence" value="ECO:0007669"/>
    <property type="project" value="UniProtKB-KW"/>
</dbReference>
<dbReference type="RefSeq" id="WP_130482649.1">
    <property type="nucleotide sequence ID" value="NZ_SGWV01000010.1"/>
</dbReference>
<evidence type="ECO:0000256" key="5">
    <source>
        <dbReference type="ARBA" id="ARBA00022827"/>
    </source>
</evidence>
<organism evidence="9 10">
    <name type="scientific">Sphaerotilus mobilis</name>
    <dbReference type="NCBI Taxonomy" id="47994"/>
    <lineage>
        <taxon>Bacteria</taxon>
        <taxon>Pseudomonadati</taxon>
        <taxon>Pseudomonadota</taxon>
        <taxon>Betaproteobacteria</taxon>
        <taxon>Burkholderiales</taxon>
        <taxon>Sphaerotilaceae</taxon>
        <taxon>Sphaerotilus</taxon>
    </lineage>
</organism>
<dbReference type="InterPro" id="IPR018168">
    <property type="entry name" value="Ubi_Hdrlase_CS"/>
</dbReference>
<feature type="domain" description="FAD-binding" evidence="8">
    <location>
        <begin position="25"/>
        <end position="361"/>
    </location>
</feature>
<dbReference type="InterPro" id="IPR010971">
    <property type="entry name" value="UbiH/COQ6"/>
</dbReference>
<dbReference type="SUPFAM" id="SSF51905">
    <property type="entry name" value="FAD/NAD(P)-binding domain"/>
    <property type="match status" value="1"/>
</dbReference>
<evidence type="ECO:0000256" key="7">
    <source>
        <dbReference type="ARBA" id="ARBA00023033"/>
    </source>
</evidence>
<dbReference type="GO" id="GO:0071949">
    <property type="term" value="F:FAD binding"/>
    <property type="evidence" value="ECO:0007669"/>
    <property type="project" value="InterPro"/>
</dbReference>
<dbReference type="PANTHER" id="PTHR43876">
    <property type="entry name" value="UBIQUINONE BIOSYNTHESIS MONOOXYGENASE COQ6, MITOCHONDRIAL"/>
    <property type="match status" value="1"/>
</dbReference>
<keyword evidence="10" id="KW-1185">Reference proteome</keyword>
<dbReference type="AlphaFoldDB" id="A0A4Q7LFE6"/>
<keyword evidence="6" id="KW-0560">Oxidoreductase</keyword>
<evidence type="ECO:0000256" key="1">
    <source>
        <dbReference type="ARBA" id="ARBA00001974"/>
    </source>
</evidence>
<accession>A0A4Q7LFE6</accession>
<sequence length="426" mass="45427">MNPDVSSTASPESPAAPPAAPLRLAVIGAGPVGLALALQARRALPQARITVHDALPPEHDVSRDARTLALAQGSVLDLRRLGLWDGVIAAQAEPIRAVHVSQQQPALLDLLPLPGRGRFGEPEVLIRAEHEGLSQLGAVIAYGHLVAPMRAAWLAACAEEPQRLSARWGTKVAGVVTRGHEVEIDAGVTEAHDVAVIAEGGVFADQARKGVHHDYRQSAWVGTVDLEGAEAGTAYERFTPQGPLALLPLPPRDGRQRAALVWCVPTDDDPVKDLDDRQRLLVLADQLPRRVGRLTGIGPLKCFPLGLNAERSLVQGRTVRIGNAAQTLHPVAGQGLNLGLRDAHELLGALAGVTDPAADMDRALARAAWRRAPDRWTLIATTDFLARSFTWNAPGLSTVRGVGLALLDRLGPLKSQVARRMMFGSR</sequence>
<dbReference type="EMBL" id="SGWV01000010">
    <property type="protein sequence ID" value="RZS53186.1"/>
    <property type="molecule type" value="Genomic_DNA"/>
</dbReference>
<dbReference type="GO" id="GO:0006744">
    <property type="term" value="P:ubiquinone biosynthetic process"/>
    <property type="evidence" value="ECO:0007669"/>
    <property type="project" value="UniProtKB-UniPathway"/>
</dbReference>
<dbReference type="UniPathway" id="UPA00232"/>
<name>A0A4Q7LFE6_9BURK</name>
<keyword evidence="4" id="KW-0285">Flavoprotein</keyword>
<keyword evidence="5" id="KW-0274">FAD</keyword>
<comment type="cofactor">
    <cofactor evidence="1">
        <name>FAD</name>
        <dbReference type="ChEBI" id="CHEBI:57692"/>
    </cofactor>
</comment>
<evidence type="ECO:0000256" key="4">
    <source>
        <dbReference type="ARBA" id="ARBA00022630"/>
    </source>
</evidence>
<reference evidence="9 10" key="1">
    <citation type="submission" date="2019-02" db="EMBL/GenBank/DDBJ databases">
        <title>Genomic Encyclopedia of Type Strains, Phase IV (KMG-IV): sequencing the most valuable type-strain genomes for metagenomic binning, comparative biology and taxonomic classification.</title>
        <authorList>
            <person name="Goeker M."/>
        </authorList>
    </citation>
    <scope>NUCLEOTIDE SEQUENCE [LARGE SCALE GENOMIC DNA]</scope>
    <source>
        <strain evidence="9 10">DSM 10617</strain>
    </source>
</reference>
<gene>
    <name evidence="9" type="ORF">EV685_2813</name>
</gene>
<evidence type="ECO:0000259" key="8">
    <source>
        <dbReference type="Pfam" id="PF01494"/>
    </source>
</evidence>
<dbReference type="NCBIfam" id="TIGR01988">
    <property type="entry name" value="Ubi-OHases"/>
    <property type="match status" value="1"/>
</dbReference>